<dbReference type="InterPro" id="IPR024752">
    <property type="entry name" value="Myb/SANT-like_dom"/>
</dbReference>
<proteinExistence type="predicted"/>
<dbReference type="Proteomes" id="UP000701853">
    <property type="component" value="Chromosome 11"/>
</dbReference>
<keyword evidence="2" id="KW-1133">Transmembrane helix</keyword>
<evidence type="ECO:0000313" key="4">
    <source>
        <dbReference type="EMBL" id="KAG8478153.1"/>
    </source>
</evidence>
<dbReference type="PANTHER" id="PTHR47584">
    <property type="match status" value="1"/>
</dbReference>
<feature type="domain" description="Myb/SANT-like" evidence="3">
    <location>
        <begin position="107"/>
        <end position="200"/>
    </location>
</feature>
<accession>A0A8J5Y5S1</accession>
<evidence type="ECO:0000256" key="1">
    <source>
        <dbReference type="SAM" id="MobiDB-lite"/>
    </source>
</evidence>
<keyword evidence="2" id="KW-0812">Transmembrane</keyword>
<organism evidence="4 5">
    <name type="scientific">Gossypium anomalum</name>
    <dbReference type="NCBI Taxonomy" id="47600"/>
    <lineage>
        <taxon>Eukaryota</taxon>
        <taxon>Viridiplantae</taxon>
        <taxon>Streptophyta</taxon>
        <taxon>Embryophyta</taxon>
        <taxon>Tracheophyta</taxon>
        <taxon>Spermatophyta</taxon>
        <taxon>Magnoliopsida</taxon>
        <taxon>eudicotyledons</taxon>
        <taxon>Gunneridae</taxon>
        <taxon>Pentapetalae</taxon>
        <taxon>rosids</taxon>
        <taxon>malvids</taxon>
        <taxon>Malvales</taxon>
        <taxon>Malvaceae</taxon>
        <taxon>Malvoideae</taxon>
        <taxon>Gossypium</taxon>
    </lineage>
</organism>
<evidence type="ECO:0000259" key="3">
    <source>
        <dbReference type="Pfam" id="PF12776"/>
    </source>
</evidence>
<comment type="caution">
    <text evidence="4">The sequence shown here is derived from an EMBL/GenBank/DDBJ whole genome shotgun (WGS) entry which is preliminary data.</text>
</comment>
<keyword evidence="2" id="KW-0472">Membrane</keyword>
<feature type="transmembrane region" description="Helical" evidence="2">
    <location>
        <begin position="65"/>
        <end position="84"/>
    </location>
</feature>
<feature type="region of interest" description="Disordered" evidence="1">
    <location>
        <begin position="237"/>
        <end position="291"/>
    </location>
</feature>
<dbReference type="PANTHER" id="PTHR47584:SF9">
    <property type="entry name" value="L10-INTERACTING MYB DOMAIN-CONTAINING PROTEIN-LIKE"/>
    <property type="match status" value="1"/>
</dbReference>
<sequence length="448" mass="50865">MQWSNKNEVYIPIRSSTTSTQGYFGLGPKTPTVIHTKGQRKEKLVQEAWTITLLDNHFKKKGSPIISHISSFLLGISSVILWMASRVTRSRRQQQPSQQQEQQPRARWTTFLTKTLADLLVEQVHGGNRHNNSFNKRAWKSMCDDFYKKTSLKWDKEQLKNRYGVLRRQYVLVKSLLDRSEFSWNESTGVIIGTDEAWSDFTKGHPDAETIKASGCSIYKQLCTIFSEPMTNGKHDYSAELGGQVPSSIPSLEPLSRIQEESSSSSEEVEDVADDPDAVQPSASGLISSRKRGRRGIDDAIAAAILEMAAASKLRTAAVKQHNARYSIPSCMKELDEIEGLEERVYFAALELFNNPNAREIFLSLKGDKRLTWLHCKVIEGNILEERVYFAALELFNNPNAREIFLSLKGDKRLTWLHCKCVAPPNALEWILYFRHGKRATMCFLTVS</sequence>
<feature type="compositionally biased region" description="Acidic residues" evidence="1">
    <location>
        <begin position="267"/>
        <end position="277"/>
    </location>
</feature>
<dbReference type="AlphaFoldDB" id="A0A8J5Y5S1"/>
<name>A0A8J5Y5S1_9ROSI</name>
<gene>
    <name evidence="4" type="ORF">CXB51_027901</name>
</gene>
<dbReference type="Pfam" id="PF12776">
    <property type="entry name" value="Myb_DNA-bind_3"/>
    <property type="match status" value="1"/>
</dbReference>
<dbReference type="OrthoDB" id="76215at2759"/>
<evidence type="ECO:0000256" key="2">
    <source>
        <dbReference type="SAM" id="Phobius"/>
    </source>
</evidence>
<dbReference type="InterPro" id="IPR045026">
    <property type="entry name" value="LIMYB"/>
</dbReference>
<evidence type="ECO:0000313" key="5">
    <source>
        <dbReference type="Proteomes" id="UP000701853"/>
    </source>
</evidence>
<protein>
    <recommendedName>
        <fullName evidence="3">Myb/SANT-like domain-containing protein</fullName>
    </recommendedName>
</protein>
<dbReference type="EMBL" id="JAHUZN010000011">
    <property type="protein sequence ID" value="KAG8478153.1"/>
    <property type="molecule type" value="Genomic_DNA"/>
</dbReference>
<keyword evidence="5" id="KW-1185">Reference proteome</keyword>
<reference evidence="4 5" key="1">
    <citation type="journal article" date="2021" name="bioRxiv">
        <title>The Gossypium anomalum genome as a resource for cotton improvement and evolutionary analysis of hybrid incompatibility.</title>
        <authorList>
            <person name="Grover C.E."/>
            <person name="Yuan D."/>
            <person name="Arick M.A."/>
            <person name="Miller E.R."/>
            <person name="Hu G."/>
            <person name="Peterson D.G."/>
            <person name="Wendel J.F."/>
            <person name="Udall J.A."/>
        </authorList>
    </citation>
    <scope>NUCLEOTIDE SEQUENCE [LARGE SCALE GENOMIC DNA]</scope>
    <source>
        <strain evidence="4">JFW-Udall</strain>
        <tissue evidence="4">Leaf</tissue>
    </source>
</reference>